<evidence type="ECO:0000259" key="15">
    <source>
        <dbReference type="PROSITE" id="PS51198"/>
    </source>
</evidence>
<dbReference type="InterPro" id="IPR011604">
    <property type="entry name" value="PDDEXK-like_dom_sf"/>
</dbReference>
<dbReference type="GO" id="GO:0005829">
    <property type="term" value="C:cytosol"/>
    <property type="evidence" value="ECO:0007669"/>
    <property type="project" value="TreeGrafter"/>
</dbReference>
<keyword evidence="10" id="KW-0413">Isomerase</keyword>
<dbReference type="GO" id="GO:0043138">
    <property type="term" value="F:3'-5' DNA helicase activity"/>
    <property type="evidence" value="ECO:0007669"/>
    <property type="project" value="UniProtKB-EC"/>
</dbReference>
<keyword evidence="3" id="KW-0227">DNA damage</keyword>
<keyword evidence="2 14" id="KW-0547">Nucleotide-binding</keyword>
<evidence type="ECO:0000256" key="1">
    <source>
        <dbReference type="ARBA" id="ARBA00022722"/>
    </source>
</evidence>
<keyword evidence="18" id="KW-1185">Reference proteome</keyword>
<dbReference type="Proteomes" id="UP001321506">
    <property type="component" value="Unassembled WGS sequence"/>
</dbReference>
<dbReference type="GO" id="GO:0000725">
    <property type="term" value="P:recombinational repair"/>
    <property type="evidence" value="ECO:0007669"/>
    <property type="project" value="TreeGrafter"/>
</dbReference>
<dbReference type="InterPro" id="IPR000212">
    <property type="entry name" value="DNA_helicase_UvrD/REP"/>
</dbReference>
<feature type="domain" description="UvrD-like helicase C-terminal" evidence="16">
    <location>
        <begin position="365"/>
        <end position="679"/>
    </location>
</feature>
<evidence type="ECO:0000313" key="18">
    <source>
        <dbReference type="Proteomes" id="UP001321506"/>
    </source>
</evidence>
<dbReference type="Pfam" id="PF13361">
    <property type="entry name" value="UvrD_C"/>
    <property type="match status" value="1"/>
</dbReference>
<evidence type="ECO:0000256" key="9">
    <source>
        <dbReference type="ARBA" id="ARBA00023204"/>
    </source>
</evidence>
<keyword evidence="4 14" id="KW-0378">Hydrolase</keyword>
<evidence type="ECO:0000259" key="16">
    <source>
        <dbReference type="PROSITE" id="PS51217"/>
    </source>
</evidence>
<evidence type="ECO:0000256" key="3">
    <source>
        <dbReference type="ARBA" id="ARBA00022763"/>
    </source>
</evidence>
<dbReference type="AlphaFoldDB" id="A0AAW6T982"/>
<keyword evidence="6" id="KW-0269">Exonuclease</keyword>
<keyword evidence="1" id="KW-0540">Nuclease</keyword>
<dbReference type="InterPro" id="IPR014017">
    <property type="entry name" value="DNA_helicase_UvrD-like_C"/>
</dbReference>
<feature type="domain" description="UvrD-like helicase ATP-binding" evidence="15">
    <location>
        <begin position="40"/>
        <end position="364"/>
    </location>
</feature>
<evidence type="ECO:0000256" key="4">
    <source>
        <dbReference type="ARBA" id="ARBA00022801"/>
    </source>
</evidence>
<dbReference type="PROSITE" id="PS51217">
    <property type="entry name" value="UVRD_HELICASE_CTER"/>
    <property type="match status" value="1"/>
</dbReference>
<dbReference type="PANTHER" id="PTHR11070">
    <property type="entry name" value="UVRD / RECB / PCRA DNA HELICASE FAMILY MEMBER"/>
    <property type="match status" value="1"/>
</dbReference>
<dbReference type="InterPro" id="IPR038726">
    <property type="entry name" value="PDDEXK_AddAB-type"/>
</dbReference>
<dbReference type="Pfam" id="PF12705">
    <property type="entry name" value="PDDEXK_1"/>
    <property type="match status" value="1"/>
</dbReference>
<reference evidence="17 18" key="1">
    <citation type="submission" date="2023-04" db="EMBL/GenBank/DDBJ databases">
        <title>Klugiella caeni sp. nov. isolated from the sludge of biochemical tank.</title>
        <authorList>
            <person name="Geng K."/>
        </authorList>
    </citation>
    <scope>NUCLEOTIDE SEQUENCE [LARGE SCALE GENOMIC DNA]</scope>
    <source>
        <strain evidence="17 18">YN-L-19</strain>
    </source>
</reference>
<dbReference type="Gene3D" id="3.90.320.10">
    <property type="match status" value="1"/>
</dbReference>
<keyword evidence="5 14" id="KW-0347">Helicase</keyword>
<dbReference type="GO" id="GO:0033202">
    <property type="term" value="C:DNA helicase complex"/>
    <property type="evidence" value="ECO:0007669"/>
    <property type="project" value="TreeGrafter"/>
</dbReference>
<keyword evidence="9" id="KW-0234">DNA repair</keyword>
<comment type="catalytic activity">
    <reaction evidence="11">
        <text>Couples ATP hydrolysis with the unwinding of duplex DNA by translocating in the 3'-5' direction.</text>
        <dbReference type="EC" id="5.6.2.4"/>
    </reaction>
</comment>
<dbReference type="InterPro" id="IPR027417">
    <property type="entry name" value="P-loop_NTPase"/>
</dbReference>
<dbReference type="Gene3D" id="3.40.50.300">
    <property type="entry name" value="P-loop containing nucleotide triphosphate hydrolases"/>
    <property type="match status" value="4"/>
</dbReference>
<dbReference type="GO" id="GO:0003677">
    <property type="term" value="F:DNA binding"/>
    <property type="evidence" value="ECO:0007669"/>
    <property type="project" value="UniProtKB-KW"/>
</dbReference>
<comment type="caution">
    <text evidence="17">The sequence shown here is derived from an EMBL/GenBank/DDBJ whole genome shotgun (WGS) entry which is preliminary data.</text>
</comment>
<dbReference type="PROSITE" id="PS51198">
    <property type="entry name" value="UVRD_HELICASE_ATP_BIND"/>
    <property type="match status" value="1"/>
</dbReference>
<comment type="catalytic activity">
    <reaction evidence="13">
        <text>ATP + H2O = ADP + phosphate + H(+)</text>
        <dbReference type="Rhea" id="RHEA:13065"/>
        <dbReference type="ChEBI" id="CHEBI:15377"/>
        <dbReference type="ChEBI" id="CHEBI:15378"/>
        <dbReference type="ChEBI" id="CHEBI:30616"/>
        <dbReference type="ChEBI" id="CHEBI:43474"/>
        <dbReference type="ChEBI" id="CHEBI:456216"/>
        <dbReference type="EC" id="5.6.2.4"/>
    </reaction>
</comment>
<dbReference type="RefSeq" id="WP_281489464.1">
    <property type="nucleotide sequence ID" value="NZ_JASATX010000006.1"/>
</dbReference>
<dbReference type="InterPro" id="IPR014016">
    <property type="entry name" value="UvrD-like_ATP-bd"/>
</dbReference>
<feature type="binding site" evidence="14">
    <location>
        <begin position="61"/>
        <end position="68"/>
    </location>
    <ligand>
        <name>ATP</name>
        <dbReference type="ChEBI" id="CHEBI:30616"/>
    </ligand>
</feature>
<dbReference type="EC" id="5.6.2.4" evidence="12"/>
<dbReference type="Gene3D" id="1.10.486.10">
    <property type="entry name" value="PCRA, domain 4"/>
    <property type="match status" value="1"/>
</dbReference>
<evidence type="ECO:0000256" key="12">
    <source>
        <dbReference type="ARBA" id="ARBA00034808"/>
    </source>
</evidence>
<dbReference type="CDD" id="cd17932">
    <property type="entry name" value="DEXQc_UvrD"/>
    <property type="match status" value="1"/>
</dbReference>
<dbReference type="PANTHER" id="PTHR11070:SF55">
    <property type="entry name" value="DNA 3'-5' HELICASE"/>
    <property type="match status" value="1"/>
</dbReference>
<evidence type="ECO:0000256" key="10">
    <source>
        <dbReference type="ARBA" id="ARBA00023235"/>
    </source>
</evidence>
<gene>
    <name evidence="17" type="ORF">QF206_11940</name>
</gene>
<name>A0AAW6T982_9MICO</name>
<sequence length="1098" mass="120654">MTDTGQVRDSAVAHGAQWIESDAAARRVSAFDVADAIGQYPPTEQQRAVIEAPLQPALVVAGAGSGKTETMANRVLWLIANGLVRPQEVLGLTFTRKAAGELGHRVRQRIDQLAAAGLAPASVDEFDMPAVSTYNSFASGIFREHALLLGRESDGALLGEAAAWQLARNIVIRSDDRRLGELGKSADQLTVAMLTLSQAMAEHLADPAEVRAFASRFAEIAELPTGSRGAFKDVIELASSVGTLPVLLDLVESYEQVKRERGLIEFSDQMALALTAVERMPRIADDMRTRYRVVLLDEYQDTSVVQTRLLAALFKNHPVMAVGDPNQAIYGWRGASAANLQDFAEQFGAEAGQQYSLSTSWRNGTAILGAANTLVKSFARGRVPVATLQARDGASSHPVDSTFTQTIAEEADELALWTKQRLAEGTAEGPATAAILLRTRSSQEFIVEALRRHGVPYHVLGVGGLLSEPEVADVVSALSVIHDPSAGSELVRLLAGSRWRIGPADLFALKELAGWLRDRDLAQQLLSDEVKAAFRSSVASGESGSIVEALDFVGRTRSDHSQLARFSAVGLERLREAAALFARLRSRASADLLELVVAVEHELMLDIELEANDSATAGRAAMEAFSDALTGYLAIDERASLGGFLSWLREAEWRERLAVRPEDPEPGMVQVLTMHASKGLEWDAVAVPRMVEQEMPAASREGTNGWLGFGRLPFDFRGDAADLPRFEWSGAETLKEVKAARDQFKTAVRDHQIAEERRLAYVAVTRARHRLLLTGSYWSSQTTPRAPGTFFQELVAAGILADPPERESDENPLGDRLETFQWPRDPLGARRGRVEAAATRVRAARARLEGRELADGLADAGSWGPELRLLLEERRRRLGAPRLKAVPDRVPASRFKDFVSDPRAVAAELLRPMPERPYQATRLGTLFHQWVEQRHGVRGSSETLDSSGDYASLSFDVDALEHQPGPGGGYDEAELVRLQRIFERSAWGDRAPIEVEREIHLVLDGQVIVCKIDAVYEQPDGTYQVVDWKTGKAPRDAADLERRQLQLALYRLAYAKWRGIDLSRISAAFYYVSDDRVIEPERIFDEEELARLWREAAS</sequence>
<evidence type="ECO:0000256" key="2">
    <source>
        <dbReference type="ARBA" id="ARBA00022741"/>
    </source>
</evidence>
<dbReference type="Pfam" id="PF00580">
    <property type="entry name" value="UvrD-helicase"/>
    <property type="match status" value="1"/>
</dbReference>
<keyword evidence="8" id="KW-0238">DNA-binding</keyword>
<dbReference type="SUPFAM" id="SSF52540">
    <property type="entry name" value="P-loop containing nucleoside triphosphate hydrolases"/>
    <property type="match status" value="1"/>
</dbReference>
<evidence type="ECO:0000256" key="13">
    <source>
        <dbReference type="ARBA" id="ARBA00048988"/>
    </source>
</evidence>
<dbReference type="GO" id="GO:0005524">
    <property type="term" value="F:ATP binding"/>
    <property type="evidence" value="ECO:0007669"/>
    <property type="project" value="UniProtKB-UniRule"/>
</dbReference>
<proteinExistence type="predicted"/>
<evidence type="ECO:0000256" key="6">
    <source>
        <dbReference type="ARBA" id="ARBA00022839"/>
    </source>
</evidence>
<evidence type="ECO:0000256" key="5">
    <source>
        <dbReference type="ARBA" id="ARBA00022806"/>
    </source>
</evidence>
<evidence type="ECO:0000313" key="17">
    <source>
        <dbReference type="EMBL" id="MDI2099676.1"/>
    </source>
</evidence>
<protein>
    <recommendedName>
        <fullName evidence="12">DNA 3'-5' helicase</fullName>
        <ecNumber evidence="12">5.6.2.4</ecNumber>
    </recommendedName>
</protein>
<dbReference type="GO" id="GO:0004527">
    <property type="term" value="F:exonuclease activity"/>
    <property type="evidence" value="ECO:0007669"/>
    <property type="project" value="UniProtKB-KW"/>
</dbReference>
<evidence type="ECO:0000256" key="14">
    <source>
        <dbReference type="PROSITE-ProRule" id="PRU00560"/>
    </source>
</evidence>
<keyword evidence="7 14" id="KW-0067">ATP-binding</keyword>
<dbReference type="EMBL" id="JASATX010000006">
    <property type="protein sequence ID" value="MDI2099676.1"/>
    <property type="molecule type" value="Genomic_DNA"/>
</dbReference>
<evidence type="ECO:0000256" key="7">
    <source>
        <dbReference type="ARBA" id="ARBA00022840"/>
    </source>
</evidence>
<evidence type="ECO:0000256" key="8">
    <source>
        <dbReference type="ARBA" id="ARBA00023125"/>
    </source>
</evidence>
<accession>A0AAW6T982</accession>
<evidence type="ECO:0000256" key="11">
    <source>
        <dbReference type="ARBA" id="ARBA00034617"/>
    </source>
</evidence>
<organism evidence="17 18">
    <name type="scientific">Ruicaihuangia caeni</name>
    <dbReference type="NCBI Taxonomy" id="3042517"/>
    <lineage>
        <taxon>Bacteria</taxon>
        <taxon>Bacillati</taxon>
        <taxon>Actinomycetota</taxon>
        <taxon>Actinomycetes</taxon>
        <taxon>Micrococcales</taxon>
        <taxon>Microbacteriaceae</taxon>
        <taxon>Ruicaihuangia</taxon>
    </lineage>
</organism>